<reference evidence="3 4" key="1">
    <citation type="submission" date="2018-10" db="EMBL/GenBank/DDBJ databases">
        <title>Sequencing the genomes of 1000 actinobacteria strains.</title>
        <authorList>
            <person name="Klenk H.-P."/>
        </authorList>
    </citation>
    <scope>NUCLEOTIDE SEQUENCE [LARGE SCALE GENOMIC DNA]</scope>
    <source>
        <strain evidence="3 4">DSM 44267</strain>
    </source>
</reference>
<keyword evidence="4" id="KW-1185">Reference proteome</keyword>
<dbReference type="InterPro" id="IPR016117">
    <property type="entry name" value="ArgJ-like_dom_sf"/>
</dbReference>
<dbReference type="InterPro" id="IPR005321">
    <property type="entry name" value="Peptidase_S58_DmpA"/>
</dbReference>
<dbReference type="SUPFAM" id="SSF56266">
    <property type="entry name" value="DmpA/ArgJ-like"/>
    <property type="match status" value="1"/>
</dbReference>
<comment type="similarity">
    <text evidence="1">Belongs to the peptidase S58 family.</text>
</comment>
<gene>
    <name evidence="3" type="ORF">DFJ68_3066</name>
</gene>
<accession>A0A495Y3D5</accession>
<dbReference type="PANTHER" id="PTHR36512">
    <property type="entry name" value="D-AMINOPEPTIDASE"/>
    <property type="match status" value="1"/>
</dbReference>
<evidence type="ECO:0000313" key="4">
    <source>
        <dbReference type="Proteomes" id="UP000278440"/>
    </source>
</evidence>
<comment type="caution">
    <text evidence="3">The sequence shown here is derived from an EMBL/GenBank/DDBJ whole genome shotgun (WGS) entry which is preliminary data.</text>
</comment>
<dbReference type="Gene3D" id="3.60.70.12">
    <property type="entry name" value="L-amino peptidase D-ALA esterase/amidase"/>
    <property type="match status" value="1"/>
</dbReference>
<proteinExistence type="inferred from homology"/>
<dbReference type="Proteomes" id="UP000278440">
    <property type="component" value="Unassembled WGS sequence"/>
</dbReference>
<dbReference type="AlphaFoldDB" id="A0A495Y3D5"/>
<feature type="compositionally biased region" description="Polar residues" evidence="2">
    <location>
        <begin position="1"/>
        <end position="20"/>
    </location>
</feature>
<evidence type="ECO:0000313" key="3">
    <source>
        <dbReference type="EMBL" id="RKT79593.1"/>
    </source>
</evidence>
<sequence>MTSELTSEVTGDVNGSTTDAATAAARPGPTNGLTDVEGLRVGHASRTGDGWLTGTTVVLCPPGGAVAGVDVRGGGPGTRETDLLDPRNMVERVHAVVLSGGSAFGLAAADGVMRRLAADGTGLQVGGPGEVVPIVPAAVVFDLGRGGDFTARPDASTGEQALTAAQSAPAGPVVQGATGAGTGALAGGLKGGVGTASVVLPDGTTVAALAVVNAFGSCVDPQTGELYALSFGMPGEFPPLRRPDAHDVEQARRRAAELAAKAGLGPGRATTIGVLATDRTLTKAQCAKIAGIAHDGMARGIRPVHTMFDGDTVFTLATGATPAPDAAAFHALLDAAGDCFTRAVGHAMLAAESVSTPAGQWLSYRDAYPSAFASVGSGPTGILDTTTTTSETTDTTTDATTDTDDGESAHP</sequence>
<dbReference type="EMBL" id="RBXT01000001">
    <property type="protein sequence ID" value="RKT79593.1"/>
    <property type="molecule type" value="Genomic_DNA"/>
</dbReference>
<name>A0A495Y3D5_9MICO</name>
<dbReference type="PANTHER" id="PTHR36512:SF3">
    <property type="entry name" value="BLR5678 PROTEIN"/>
    <property type="match status" value="1"/>
</dbReference>
<feature type="region of interest" description="Disordered" evidence="2">
    <location>
        <begin position="379"/>
        <end position="411"/>
    </location>
</feature>
<feature type="compositionally biased region" description="Low complexity" evidence="2">
    <location>
        <begin position="384"/>
        <end position="400"/>
    </location>
</feature>
<dbReference type="CDD" id="cd02252">
    <property type="entry name" value="nylC_like"/>
    <property type="match status" value="1"/>
</dbReference>
<keyword evidence="3" id="KW-0378">Hydrolase</keyword>
<protein>
    <submittedName>
        <fullName evidence="3">Putative pantetheine hydrolase</fullName>
    </submittedName>
</protein>
<feature type="region of interest" description="Disordered" evidence="2">
    <location>
        <begin position="1"/>
        <end position="36"/>
    </location>
</feature>
<dbReference type="RefSeq" id="WP_245963684.1">
    <property type="nucleotide sequence ID" value="NZ_RBXT01000001.1"/>
</dbReference>
<evidence type="ECO:0000256" key="1">
    <source>
        <dbReference type="ARBA" id="ARBA00007068"/>
    </source>
</evidence>
<dbReference type="Pfam" id="PF03576">
    <property type="entry name" value="Peptidase_S58"/>
    <property type="match status" value="1"/>
</dbReference>
<evidence type="ECO:0000256" key="2">
    <source>
        <dbReference type="SAM" id="MobiDB-lite"/>
    </source>
</evidence>
<dbReference type="GO" id="GO:0004177">
    <property type="term" value="F:aminopeptidase activity"/>
    <property type="evidence" value="ECO:0007669"/>
    <property type="project" value="TreeGrafter"/>
</dbReference>
<organism evidence="3 4">
    <name type="scientific">Terracoccus luteus</name>
    <dbReference type="NCBI Taxonomy" id="53356"/>
    <lineage>
        <taxon>Bacteria</taxon>
        <taxon>Bacillati</taxon>
        <taxon>Actinomycetota</taxon>
        <taxon>Actinomycetes</taxon>
        <taxon>Micrococcales</taxon>
        <taxon>Intrasporangiaceae</taxon>
        <taxon>Terracoccus</taxon>
    </lineage>
</organism>
<feature type="compositionally biased region" description="Acidic residues" evidence="2">
    <location>
        <begin position="401"/>
        <end position="411"/>
    </location>
</feature>